<gene>
    <name evidence="4" type="ORF">V5799_000883</name>
</gene>
<dbReference type="PROSITE" id="PS50850">
    <property type="entry name" value="MFS"/>
    <property type="match status" value="1"/>
</dbReference>
<dbReference type="Gene3D" id="1.20.1250.20">
    <property type="entry name" value="MFS general substrate transporter like domains"/>
    <property type="match status" value="1"/>
</dbReference>
<evidence type="ECO:0000256" key="2">
    <source>
        <dbReference type="SAM" id="Phobius"/>
    </source>
</evidence>
<feature type="domain" description="Major facilitator superfamily (MFS) profile" evidence="3">
    <location>
        <begin position="1"/>
        <end position="69"/>
    </location>
</feature>
<dbReference type="InterPro" id="IPR020846">
    <property type="entry name" value="MFS_dom"/>
</dbReference>
<accession>A0AAQ4D1S6</accession>
<dbReference type="PANTHER" id="PTHR11360">
    <property type="entry name" value="MONOCARBOXYLATE TRANSPORTER"/>
    <property type="match status" value="1"/>
</dbReference>
<comment type="subcellular location">
    <subcellularLocation>
        <location evidence="1">Membrane</location>
        <topology evidence="1">Multi-pass membrane protein</topology>
    </subcellularLocation>
</comment>
<evidence type="ECO:0000256" key="1">
    <source>
        <dbReference type="ARBA" id="ARBA00004141"/>
    </source>
</evidence>
<protein>
    <recommendedName>
        <fullName evidence="3">Major facilitator superfamily (MFS) profile domain-containing protein</fullName>
    </recommendedName>
</protein>
<comment type="caution">
    <text evidence="4">The sequence shown here is derived from an EMBL/GenBank/DDBJ whole genome shotgun (WGS) entry which is preliminary data.</text>
</comment>
<dbReference type="AlphaFoldDB" id="A0AAQ4D1S6"/>
<dbReference type="PANTHER" id="PTHR11360:SF303">
    <property type="entry name" value="MAJOR FACILITATOR SUPERFAMILY (MFS) PROFILE DOMAIN-CONTAINING PROTEIN"/>
    <property type="match status" value="1"/>
</dbReference>
<dbReference type="Proteomes" id="UP001321473">
    <property type="component" value="Unassembled WGS sequence"/>
</dbReference>
<evidence type="ECO:0000259" key="3">
    <source>
        <dbReference type="PROSITE" id="PS50850"/>
    </source>
</evidence>
<evidence type="ECO:0000313" key="5">
    <source>
        <dbReference type="Proteomes" id="UP001321473"/>
    </source>
</evidence>
<evidence type="ECO:0000313" key="4">
    <source>
        <dbReference type="EMBL" id="KAK8756416.1"/>
    </source>
</evidence>
<dbReference type="EMBL" id="JARKHS020036247">
    <property type="protein sequence ID" value="KAK8756416.1"/>
    <property type="molecule type" value="Genomic_DNA"/>
</dbReference>
<keyword evidence="5" id="KW-1185">Reference proteome</keyword>
<keyword evidence="2" id="KW-0472">Membrane</keyword>
<dbReference type="GO" id="GO:0016020">
    <property type="term" value="C:membrane"/>
    <property type="evidence" value="ECO:0007669"/>
    <property type="project" value="UniProtKB-SubCell"/>
</dbReference>
<feature type="transmembrane region" description="Helical" evidence="2">
    <location>
        <begin position="47"/>
        <end position="64"/>
    </location>
</feature>
<dbReference type="InterPro" id="IPR036259">
    <property type="entry name" value="MFS_trans_sf"/>
</dbReference>
<keyword evidence="2" id="KW-1133">Transmembrane helix</keyword>
<dbReference type="InterPro" id="IPR050327">
    <property type="entry name" value="Proton-linked_MCT"/>
</dbReference>
<proteinExistence type="predicted"/>
<dbReference type="SUPFAM" id="SSF103473">
    <property type="entry name" value="MFS general substrate transporter"/>
    <property type="match status" value="1"/>
</dbReference>
<organism evidence="4 5">
    <name type="scientific">Amblyomma americanum</name>
    <name type="common">Lone star tick</name>
    <dbReference type="NCBI Taxonomy" id="6943"/>
    <lineage>
        <taxon>Eukaryota</taxon>
        <taxon>Metazoa</taxon>
        <taxon>Ecdysozoa</taxon>
        <taxon>Arthropoda</taxon>
        <taxon>Chelicerata</taxon>
        <taxon>Arachnida</taxon>
        <taxon>Acari</taxon>
        <taxon>Parasitiformes</taxon>
        <taxon>Ixodida</taxon>
        <taxon>Ixodoidea</taxon>
        <taxon>Ixodidae</taxon>
        <taxon>Amblyomminae</taxon>
        <taxon>Amblyomma</taxon>
    </lineage>
</organism>
<sequence>MVAIVTHFDKYRGVAAGLKYTGNSLSSLVLPKVLSLLRAAYSMRGTMLIYGALCMNSTAFVLFLRERRPATRKHQVVCNYLKCFVRLVIIVQCY</sequence>
<reference evidence="4 5" key="1">
    <citation type="journal article" date="2023" name="Arcadia Sci">
        <title>De novo assembly of a long-read Amblyomma americanum tick genome.</title>
        <authorList>
            <person name="Chou S."/>
            <person name="Poskanzer K.E."/>
            <person name="Rollins M."/>
            <person name="Thuy-Boun P.S."/>
        </authorList>
    </citation>
    <scope>NUCLEOTIDE SEQUENCE [LARGE SCALE GENOMIC DNA]</scope>
    <source>
        <strain evidence="4">F_SG_1</strain>
        <tissue evidence="4">Salivary glands</tissue>
    </source>
</reference>
<name>A0AAQ4D1S6_AMBAM</name>
<dbReference type="GO" id="GO:0008028">
    <property type="term" value="F:monocarboxylic acid transmembrane transporter activity"/>
    <property type="evidence" value="ECO:0007669"/>
    <property type="project" value="TreeGrafter"/>
</dbReference>
<keyword evidence="2" id="KW-0812">Transmembrane</keyword>